<reference evidence="2 3" key="1">
    <citation type="journal article" date="2014" name="Genome Announc.">
        <title>Genome Sequence and Methylome of Soil Bacterium Gemmatirosa kalamazoonensis KBS708T, a Member of the Rarely Cultivated Gemmatimonadetes Phylum.</title>
        <authorList>
            <person name="Debruyn J.M."/>
            <person name="Radosevich M."/>
            <person name="Wommack K.E."/>
            <person name="Polson S.W."/>
            <person name="Hauser L.J."/>
            <person name="Fawaz M.N."/>
            <person name="Korlach J."/>
            <person name="Tsai Y.C."/>
        </authorList>
    </citation>
    <scope>NUCLEOTIDE SEQUENCE [LARGE SCALE GENOMIC DNA]</scope>
    <source>
        <strain evidence="2 3">KBS708</strain>
        <plasmid evidence="3">Plasmid 1</plasmid>
    </source>
</reference>
<organism evidence="2 3">
    <name type="scientific">Gemmatirosa kalamazoonensis</name>
    <dbReference type="NCBI Taxonomy" id="861299"/>
    <lineage>
        <taxon>Bacteria</taxon>
        <taxon>Pseudomonadati</taxon>
        <taxon>Gemmatimonadota</taxon>
        <taxon>Gemmatimonadia</taxon>
        <taxon>Gemmatimonadales</taxon>
        <taxon>Gemmatimonadaceae</taxon>
        <taxon>Gemmatirosa</taxon>
    </lineage>
</organism>
<dbReference type="NCBIfam" id="TIGR02595">
    <property type="entry name" value="PEP_CTERM"/>
    <property type="match status" value="1"/>
</dbReference>
<keyword evidence="3" id="KW-1185">Reference proteome</keyword>
<evidence type="ECO:0000313" key="3">
    <source>
        <dbReference type="Proteomes" id="UP000019151"/>
    </source>
</evidence>
<gene>
    <name evidence="2" type="ORF">J421_5047</name>
</gene>
<geneLocation type="plasmid" evidence="2 3">
    <name>1</name>
</geneLocation>
<evidence type="ECO:0000313" key="2">
    <source>
        <dbReference type="EMBL" id="AHG92582.1"/>
    </source>
</evidence>
<feature type="chain" id="PRO_5004795250" evidence="1">
    <location>
        <begin position="30"/>
        <end position="336"/>
    </location>
</feature>
<sequence length="336" mass="35122">MPRHRNRWLAHRRVLGVAVLALGPRRASAQRTQSDAHVTFTPSAAVTGFTYDWSTWAFARPGNLLGTPNSRGRIDVPGDQDTFAASAFSQRFRPSGGEAHSRADVDLAGVLTGPPYDISLLSSAESNGGEASEAHSTLTALGGASLLHGTISWGPSVFGSGGLLGLSSPGAGVGAWAQDPATQATTYFAPFLSMESANWGGQVTWDSNTGLFAVNAKQMTFSLRMSSPFTSVNGLFEFTIFRGQVTQLTHTGIFASMPFHFASPGSFTTTLAPIEFDYAVPDPSGGADPVDAGAYFFASSGAATITPEPSTLVLLGSGMSLLLVAGVRRRRAGRTG</sequence>
<dbReference type="RefSeq" id="WP_025413916.1">
    <property type="nucleotide sequence ID" value="NZ_CP007129.1"/>
</dbReference>
<dbReference type="KEGG" id="gba:J421_5047"/>
<name>W0RQ23_9BACT</name>
<dbReference type="AlphaFoldDB" id="W0RQ23"/>
<dbReference type="Proteomes" id="UP000019151">
    <property type="component" value="Plasmid 1"/>
</dbReference>
<keyword evidence="2" id="KW-0614">Plasmid</keyword>
<feature type="signal peptide" evidence="1">
    <location>
        <begin position="1"/>
        <end position="29"/>
    </location>
</feature>
<dbReference type="EMBL" id="CP007129">
    <property type="protein sequence ID" value="AHG92582.1"/>
    <property type="molecule type" value="Genomic_DNA"/>
</dbReference>
<proteinExistence type="predicted"/>
<dbReference type="InParanoid" id="W0RQ23"/>
<dbReference type="HOGENOM" id="CLU_825760_0_0_0"/>
<dbReference type="InterPro" id="IPR013424">
    <property type="entry name" value="Ice-binding_C"/>
</dbReference>
<evidence type="ECO:0000256" key="1">
    <source>
        <dbReference type="SAM" id="SignalP"/>
    </source>
</evidence>
<keyword evidence="1" id="KW-0732">Signal</keyword>
<protein>
    <submittedName>
        <fullName evidence="2">PEP motif putative anchor domain protein</fullName>
    </submittedName>
</protein>
<accession>W0RQ23</accession>